<evidence type="ECO:0000313" key="3">
    <source>
        <dbReference type="Proteomes" id="UP000034293"/>
    </source>
</evidence>
<protein>
    <recommendedName>
        <fullName evidence="1">SET domain-containing protein</fullName>
    </recommendedName>
</protein>
<accession>A0A0G0SD58</accession>
<evidence type="ECO:0000313" key="2">
    <source>
        <dbReference type="EMBL" id="KKR62908.1"/>
    </source>
</evidence>
<dbReference type="Proteomes" id="UP000034293">
    <property type="component" value="Unassembled WGS sequence"/>
</dbReference>
<dbReference type="PROSITE" id="PS50280">
    <property type="entry name" value="SET"/>
    <property type="match status" value="1"/>
</dbReference>
<comment type="caution">
    <text evidence="2">The sequence shown here is derived from an EMBL/GenBank/DDBJ whole genome shotgun (WGS) entry which is preliminary data.</text>
</comment>
<dbReference type="AlphaFoldDB" id="A0A0G0SD58"/>
<proteinExistence type="predicted"/>
<feature type="domain" description="SET" evidence="1">
    <location>
        <begin position="7"/>
        <end position="115"/>
    </location>
</feature>
<dbReference type="SUPFAM" id="SSF82199">
    <property type="entry name" value="SET domain"/>
    <property type="match status" value="1"/>
</dbReference>
<dbReference type="Gene3D" id="2.170.270.10">
    <property type="entry name" value="SET domain"/>
    <property type="match status" value="1"/>
</dbReference>
<sequence length="131" mass="15140">MIKSMNKNVYLKRTSKKGLGVFAARDIKDGEIVESAPVLVFTPTDRKNLEKTPLSHYIYPWRSTRGAALAFGYGSIYNHSYSPNADWKQNFKTQCMVYRAIRPIKKDEEITVNYNGEPEDQSPIDWFEVEK</sequence>
<dbReference type="GO" id="GO:0062122">
    <property type="term" value="F:histone H3K37 methyltransferase activity"/>
    <property type="evidence" value="ECO:0007669"/>
    <property type="project" value="InterPro"/>
</dbReference>
<gene>
    <name evidence="2" type="ORF">UU02_C0039G0006</name>
</gene>
<dbReference type="PIRSF" id="PIRSF022536">
    <property type="entry name" value="A612L_SET"/>
    <property type="match status" value="1"/>
</dbReference>
<dbReference type="InterPro" id="IPR001214">
    <property type="entry name" value="SET_dom"/>
</dbReference>
<dbReference type="InterPro" id="IPR046341">
    <property type="entry name" value="SET_dom_sf"/>
</dbReference>
<dbReference type="CDD" id="cd10540">
    <property type="entry name" value="SET_SpSet7-like"/>
    <property type="match status" value="1"/>
</dbReference>
<dbReference type="InterPro" id="IPR009207">
    <property type="entry name" value="SET7_MeTrfase"/>
</dbReference>
<dbReference type="EMBL" id="LBZA01000039">
    <property type="protein sequence ID" value="KKR62908.1"/>
    <property type="molecule type" value="Genomic_DNA"/>
</dbReference>
<reference evidence="2 3" key="1">
    <citation type="journal article" date="2015" name="Nature">
        <title>rRNA introns, odd ribosomes, and small enigmatic genomes across a large radiation of phyla.</title>
        <authorList>
            <person name="Brown C.T."/>
            <person name="Hug L.A."/>
            <person name="Thomas B.C."/>
            <person name="Sharon I."/>
            <person name="Castelle C.J."/>
            <person name="Singh A."/>
            <person name="Wilkins M.J."/>
            <person name="Williams K.H."/>
            <person name="Banfield J.F."/>
        </authorList>
    </citation>
    <scope>NUCLEOTIDE SEQUENCE [LARGE SCALE GENOMIC DNA]</scope>
</reference>
<name>A0A0G0SD58_9BACT</name>
<dbReference type="SMART" id="SM00317">
    <property type="entry name" value="SET"/>
    <property type="match status" value="1"/>
</dbReference>
<dbReference type="Pfam" id="PF00856">
    <property type="entry name" value="SET"/>
    <property type="match status" value="1"/>
</dbReference>
<organism evidence="2 3">
    <name type="scientific">Candidatus Woesebacteria bacterium GW2011_GWA1_40_43</name>
    <dbReference type="NCBI Taxonomy" id="1618553"/>
    <lineage>
        <taxon>Bacteria</taxon>
        <taxon>Candidatus Woeseibacteriota</taxon>
    </lineage>
</organism>
<evidence type="ECO:0000259" key="1">
    <source>
        <dbReference type="PROSITE" id="PS50280"/>
    </source>
</evidence>